<gene>
    <name evidence="4" type="ORF">K505DRAFT_354748</name>
</gene>
<keyword evidence="2" id="KW-0732">Signal</keyword>
<dbReference type="Gene3D" id="2.60.120.200">
    <property type="match status" value="1"/>
</dbReference>
<dbReference type="PROSITE" id="PS51762">
    <property type="entry name" value="GH16_2"/>
    <property type="match status" value="1"/>
</dbReference>
<dbReference type="PANTHER" id="PTHR38121:SF4">
    <property type="entry name" value="GH16 DOMAIN-CONTAINING PROTEIN-RELATED"/>
    <property type="match status" value="1"/>
</dbReference>
<evidence type="ECO:0000256" key="1">
    <source>
        <dbReference type="SAM" id="MobiDB-lite"/>
    </source>
</evidence>
<keyword evidence="4" id="KW-0378">Hydrolase</keyword>
<organism evidence="4 5">
    <name type="scientific">Melanomma pulvis-pyrius CBS 109.77</name>
    <dbReference type="NCBI Taxonomy" id="1314802"/>
    <lineage>
        <taxon>Eukaryota</taxon>
        <taxon>Fungi</taxon>
        <taxon>Dikarya</taxon>
        <taxon>Ascomycota</taxon>
        <taxon>Pezizomycotina</taxon>
        <taxon>Dothideomycetes</taxon>
        <taxon>Pleosporomycetidae</taxon>
        <taxon>Pleosporales</taxon>
        <taxon>Melanommataceae</taxon>
        <taxon>Melanomma</taxon>
    </lineage>
</organism>
<feature type="domain" description="GH16" evidence="3">
    <location>
        <begin position="43"/>
        <end position="289"/>
    </location>
</feature>
<dbReference type="GO" id="GO:0004553">
    <property type="term" value="F:hydrolase activity, hydrolyzing O-glycosyl compounds"/>
    <property type="evidence" value="ECO:0007669"/>
    <property type="project" value="InterPro"/>
</dbReference>
<dbReference type="SUPFAM" id="SSF49899">
    <property type="entry name" value="Concanavalin A-like lectins/glucanases"/>
    <property type="match status" value="1"/>
</dbReference>
<dbReference type="EMBL" id="MU002599">
    <property type="protein sequence ID" value="KAF2785937.1"/>
    <property type="molecule type" value="Genomic_DNA"/>
</dbReference>
<accession>A0A6A6WQ11</accession>
<evidence type="ECO:0000259" key="3">
    <source>
        <dbReference type="PROSITE" id="PS51762"/>
    </source>
</evidence>
<feature type="region of interest" description="Disordered" evidence="1">
    <location>
        <begin position="292"/>
        <end position="315"/>
    </location>
</feature>
<feature type="signal peptide" evidence="2">
    <location>
        <begin position="1"/>
        <end position="22"/>
    </location>
</feature>
<evidence type="ECO:0000313" key="5">
    <source>
        <dbReference type="Proteomes" id="UP000799757"/>
    </source>
</evidence>
<dbReference type="Pfam" id="PF00722">
    <property type="entry name" value="Glyco_hydro_16"/>
    <property type="match status" value="1"/>
</dbReference>
<dbReference type="GO" id="GO:0005975">
    <property type="term" value="P:carbohydrate metabolic process"/>
    <property type="evidence" value="ECO:0007669"/>
    <property type="project" value="InterPro"/>
</dbReference>
<feature type="compositionally biased region" description="Polar residues" evidence="1">
    <location>
        <begin position="306"/>
        <end position="315"/>
    </location>
</feature>
<protein>
    <submittedName>
        <fullName evidence="4">Glycoside hydrolase family 16 protein</fullName>
    </submittedName>
</protein>
<dbReference type="OrthoDB" id="4388755at2759"/>
<name>A0A6A6WQ11_9PLEO</name>
<evidence type="ECO:0000256" key="2">
    <source>
        <dbReference type="SAM" id="SignalP"/>
    </source>
</evidence>
<dbReference type="AlphaFoldDB" id="A0A6A6WQ11"/>
<keyword evidence="5" id="KW-1185">Reference proteome</keyword>
<feature type="chain" id="PRO_5025449900" evidence="2">
    <location>
        <begin position="23"/>
        <end position="315"/>
    </location>
</feature>
<feature type="region of interest" description="Disordered" evidence="1">
    <location>
        <begin position="183"/>
        <end position="202"/>
    </location>
</feature>
<evidence type="ECO:0000313" key="4">
    <source>
        <dbReference type="EMBL" id="KAF2785937.1"/>
    </source>
</evidence>
<dbReference type="CDD" id="cd00413">
    <property type="entry name" value="Glyco_hydrolase_16"/>
    <property type="match status" value="1"/>
</dbReference>
<dbReference type="Proteomes" id="UP000799757">
    <property type="component" value="Unassembled WGS sequence"/>
</dbReference>
<sequence length="315" mass="34583">MRSDISLPFSIAAAFLLAKVAAECTQFSTNSSTAARYNFYRFYDARNLYNSSKKSAVSESSAQSKTFSTVPWSTGWDARSSFKPAFTAQTLDMQYTPAGVFIRNNTQASQDFSTYISLYTTRLPNGTQQTAALDYAEYNVTHASIRILARVRGASGAVAGFFTYHNDTTESDIEMLTRDPSTQVRYSNQPTEDPQTNEPISGSTFNVSLASQRSTSDWNVHRLDWVQGRSVWYVNDAQAASSEVNVPDTASRITLNLWSNGGNFSGEMGIGDEAWFDVQWIALFFNVTSSPDPQGGGTVCSAEFTPGTSKPPSDQ</sequence>
<dbReference type="PANTHER" id="PTHR38121">
    <property type="entry name" value="GH16 DOMAIN-CONTAINING PROTEIN"/>
    <property type="match status" value="1"/>
</dbReference>
<proteinExistence type="predicted"/>
<reference evidence="4" key="1">
    <citation type="journal article" date="2020" name="Stud. Mycol.">
        <title>101 Dothideomycetes genomes: a test case for predicting lifestyles and emergence of pathogens.</title>
        <authorList>
            <person name="Haridas S."/>
            <person name="Albert R."/>
            <person name="Binder M."/>
            <person name="Bloem J."/>
            <person name="Labutti K."/>
            <person name="Salamov A."/>
            <person name="Andreopoulos B."/>
            <person name="Baker S."/>
            <person name="Barry K."/>
            <person name="Bills G."/>
            <person name="Bluhm B."/>
            <person name="Cannon C."/>
            <person name="Castanera R."/>
            <person name="Culley D."/>
            <person name="Daum C."/>
            <person name="Ezra D."/>
            <person name="Gonzalez J."/>
            <person name="Henrissat B."/>
            <person name="Kuo A."/>
            <person name="Liang C."/>
            <person name="Lipzen A."/>
            <person name="Lutzoni F."/>
            <person name="Magnuson J."/>
            <person name="Mondo S."/>
            <person name="Nolan M."/>
            <person name="Ohm R."/>
            <person name="Pangilinan J."/>
            <person name="Park H.-J."/>
            <person name="Ramirez L."/>
            <person name="Alfaro M."/>
            <person name="Sun H."/>
            <person name="Tritt A."/>
            <person name="Yoshinaga Y."/>
            <person name="Zwiers L.-H."/>
            <person name="Turgeon B."/>
            <person name="Goodwin S."/>
            <person name="Spatafora J."/>
            <person name="Crous P."/>
            <person name="Grigoriev I."/>
        </authorList>
    </citation>
    <scope>NUCLEOTIDE SEQUENCE</scope>
    <source>
        <strain evidence="4">CBS 109.77</strain>
    </source>
</reference>
<dbReference type="InterPro" id="IPR000757">
    <property type="entry name" value="Beta-glucanase-like"/>
</dbReference>
<dbReference type="InterPro" id="IPR013320">
    <property type="entry name" value="ConA-like_dom_sf"/>
</dbReference>